<sequence>MNAAGLTRYHFARSGIYSRRMTPTSGTKYDSWSREDLIARLVQIEQAKFRPVPKPDRPSTVASAPSSSSTSTSISTSTSTKLFHFAAQPRRKIALKFCYSGWEYGGLAYQNVPTPLPTVEGVMFDAFAKARLIDPEAGMDGCGWEKCGRTDRGVSAAGQVISLWVRSALKGEHGGEAVERVGAPTEVHEEAGIEKQPLPGVDEDPFPSFDLTDEVPSNTSTSTTLSPPKPAFEHDYLAILNRILPPTIRILAWSPVKPTFSARYACTYRHYKYFFSNHDNSLDIPLIQDAASRLVGEHDFRNLCKLDPAKQITIFTRRILRAEIDEVQGSEGMYVLNLVGSAFLYHQVRHIMAILLLVGSGLEHPSVVSSLLNVSPNTETSRPNDPPLEVVDRKPEYQMADALPLMLWECGYPPDELDWRTNSTYGTPQSLGVDGSGSELYHQMQSIWTRSQIYTVLDQHFLQASSRHHPSPTPVFPVKSKEELQGRTTMLNVPLGGGVFKRASKYVEVLNRSRIEHFEVTNERWRLGKGARKEERKREVANDDSEE</sequence>
<accession>A0ACD3ACV0</accession>
<reference evidence="1 2" key="1">
    <citation type="journal article" date="2019" name="Nat. Ecol. Evol.">
        <title>Megaphylogeny resolves global patterns of mushroom evolution.</title>
        <authorList>
            <person name="Varga T."/>
            <person name="Krizsan K."/>
            <person name="Foldi C."/>
            <person name="Dima B."/>
            <person name="Sanchez-Garcia M."/>
            <person name="Sanchez-Ramirez S."/>
            <person name="Szollosi G.J."/>
            <person name="Szarkandi J.G."/>
            <person name="Papp V."/>
            <person name="Albert L."/>
            <person name="Andreopoulos W."/>
            <person name="Angelini C."/>
            <person name="Antonin V."/>
            <person name="Barry K.W."/>
            <person name="Bougher N.L."/>
            <person name="Buchanan P."/>
            <person name="Buyck B."/>
            <person name="Bense V."/>
            <person name="Catcheside P."/>
            <person name="Chovatia M."/>
            <person name="Cooper J."/>
            <person name="Damon W."/>
            <person name="Desjardin D."/>
            <person name="Finy P."/>
            <person name="Geml J."/>
            <person name="Haridas S."/>
            <person name="Hughes K."/>
            <person name="Justo A."/>
            <person name="Karasinski D."/>
            <person name="Kautmanova I."/>
            <person name="Kiss B."/>
            <person name="Kocsube S."/>
            <person name="Kotiranta H."/>
            <person name="LaButti K.M."/>
            <person name="Lechner B.E."/>
            <person name="Liimatainen K."/>
            <person name="Lipzen A."/>
            <person name="Lukacs Z."/>
            <person name="Mihaltcheva S."/>
            <person name="Morgado L.N."/>
            <person name="Niskanen T."/>
            <person name="Noordeloos M.E."/>
            <person name="Ohm R.A."/>
            <person name="Ortiz-Santana B."/>
            <person name="Ovrebo C."/>
            <person name="Racz N."/>
            <person name="Riley R."/>
            <person name="Savchenko A."/>
            <person name="Shiryaev A."/>
            <person name="Soop K."/>
            <person name="Spirin V."/>
            <person name="Szebenyi C."/>
            <person name="Tomsovsky M."/>
            <person name="Tulloss R.E."/>
            <person name="Uehling J."/>
            <person name="Grigoriev I.V."/>
            <person name="Vagvolgyi C."/>
            <person name="Papp T."/>
            <person name="Martin F.M."/>
            <person name="Miettinen O."/>
            <person name="Hibbett D.S."/>
            <person name="Nagy L.G."/>
        </authorList>
    </citation>
    <scope>NUCLEOTIDE SEQUENCE [LARGE SCALE GENOMIC DNA]</scope>
    <source>
        <strain evidence="1 2">NL-1719</strain>
    </source>
</reference>
<proteinExistence type="predicted"/>
<protein>
    <submittedName>
        <fullName evidence="1">tRNA pseudouridine synthase</fullName>
    </submittedName>
</protein>
<evidence type="ECO:0000313" key="1">
    <source>
        <dbReference type="EMBL" id="TFK63565.1"/>
    </source>
</evidence>
<dbReference type="EMBL" id="ML208516">
    <property type="protein sequence ID" value="TFK63565.1"/>
    <property type="molecule type" value="Genomic_DNA"/>
</dbReference>
<organism evidence="1 2">
    <name type="scientific">Pluteus cervinus</name>
    <dbReference type="NCBI Taxonomy" id="181527"/>
    <lineage>
        <taxon>Eukaryota</taxon>
        <taxon>Fungi</taxon>
        <taxon>Dikarya</taxon>
        <taxon>Basidiomycota</taxon>
        <taxon>Agaricomycotina</taxon>
        <taxon>Agaricomycetes</taxon>
        <taxon>Agaricomycetidae</taxon>
        <taxon>Agaricales</taxon>
        <taxon>Pluteineae</taxon>
        <taxon>Pluteaceae</taxon>
        <taxon>Pluteus</taxon>
    </lineage>
</organism>
<dbReference type="Proteomes" id="UP000308600">
    <property type="component" value="Unassembled WGS sequence"/>
</dbReference>
<keyword evidence="2" id="KW-1185">Reference proteome</keyword>
<gene>
    <name evidence="1" type="ORF">BDN72DRAFT_847476</name>
</gene>
<name>A0ACD3ACV0_9AGAR</name>
<evidence type="ECO:0000313" key="2">
    <source>
        <dbReference type="Proteomes" id="UP000308600"/>
    </source>
</evidence>